<sequence>MLRIETADGLRAFASEEGVRQARYMVSHSGGNGIGNKQRGGRGGGHASANNEGRNLTQSYKSTYKHAGNPSGEAGDPTTPRLFHKCGEPGHFWRKCPLLSKKKGNANGQDTPSDDARAPRDNFAQHQKRTNVPDPGVTSGVIVDEPSFAPPVVKEKNTEEARAWWCFDTASNTHMVRDMNYFVHVDYISPEMVESKVLGIAGSMVTEATCRSTVRLTTEVNGVPVQLFLDDVLYVPGAIHGIFSIGRSLEQVIDLFLDRVTKTFDVAVE</sequence>
<dbReference type="Proteomes" id="UP001163321">
    <property type="component" value="Chromosome 2"/>
</dbReference>
<name>A0ACC0WFD3_9STRA</name>
<accession>A0ACC0WFD3</accession>
<dbReference type="EMBL" id="CM047581">
    <property type="protein sequence ID" value="KAI9917097.1"/>
    <property type="molecule type" value="Genomic_DNA"/>
</dbReference>
<keyword evidence="2" id="KW-1185">Reference proteome</keyword>
<proteinExistence type="predicted"/>
<evidence type="ECO:0000313" key="1">
    <source>
        <dbReference type="EMBL" id="KAI9917097.1"/>
    </source>
</evidence>
<comment type="caution">
    <text evidence="1">The sequence shown here is derived from an EMBL/GenBank/DDBJ whole genome shotgun (WGS) entry which is preliminary data.</text>
</comment>
<reference evidence="1 2" key="1">
    <citation type="journal article" date="2022" name="bioRxiv">
        <title>The genome of the oomycete Peronosclerospora sorghi, a cosmopolitan pathogen of maize and sorghum, is inflated with dispersed pseudogenes.</title>
        <authorList>
            <person name="Fletcher K."/>
            <person name="Martin F."/>
            <person name="Isakeit T."/>
            <person name="Cavanaugh K."/>
            <person name="Magill C."/>
            <person name="Michelmore R."/>
        </authorList>
    </citation>
    <scope>NUCLEOTIDE SEQUENCE [LARGE SCALE GENOMIC DNA]</scope>
    <source>
        <strain evidence="1">P6</strain>
    </source>
</reference>
<evidence type="ECO:0000313" key="2">
    <source>
        <dbReference type="Proteomes" id="UP001163321"/>
    </source>
</evidence>
<protein>
    <submittedName>
        <fullName evidence="1">Uncharacterized protein</fullName>
    </submittedName>
</protein>
<gene>
    <name evidence="1" type="ORF">PsorP6_017228</name>
</gene>
<organism evidence="1 2">
    <name type="scientific">Peronosclerospora sorghi</name>
    <dbReference type="NCBI Taxonomy" id="230839"/>
    <lineage>
        <taxon>Eukaryota</taxon>
        <taxon>Sar</taxon>
        <taxon>Stramenopiles</taxon>
        <taxon>Oomycota</taxon>
        <taxon>Peronosporomycetes</taxon>
        <taxon>Peronosporales</taxon>
        <taxon>Peronosporaceae</taxon>
        <taxon>Peronosclerospora</taxon>
    </lineage>
</organism>